<protein>
    <submittedName>
        <fullName evidence="2">Uncharacterized protein</fullName>
    </submittedName>
</protein>
<name>A0A939PCL3_9ACTN</name>
<feature type="region of interest" description="Disordered" evidence="1">
    <location>
        <begin position="214"/>
        <end position="260"/>
    </location>
</feature>
<reference evidence="2" key="1">
    <citation type="submission" date="2021-03" db="EMBL/GenBank/DDBJ databases">
        <authorList>
            <person name="Kanchanasin P."/>
            <person name="Saeng-In P."/>
            <person name="Phongsopitanun W."/>
            <person name="Yuki M."/>
            <person name="Kudo T."/>
            <person name="Ohkuma M."/>
            <person name="Tanasupawat S."/>
        </authorList>
    </citation>
    <scope>NUCLEOTIDE SEQUENCE</scope>
    <source>
        <strain evidence="2">GKU 128</strain>
    </source>
</reference>
<evidence type="ECO:0000256" key="1">
    <source>
        <dbReference type="SAM" id="MobiDB-lite"/>
    </source>
</evidence>
<dbReference type="RefSeq" id="WP_208258018.1">
    <property type="nucleotide sequence ID" value="NZ_JAGEOJ010000009.1"/>
</dbReference>
<proteinExistence type="predicted"/>
<gene>
    <name evidence="2" type="ORF">J4573_23865</name>
</gene>
<comment type="caution">
    <text evidence="2">The sequence shown here is derived from an EMBL/GenBank/DDBJ whole genome shotgun (WGS) entry which is preliminary data.</text>
</comment>
<dbReference type="EMBL" id="JAGEOJ010000009">
    <property type="protein sequence ID" value="MBO2450161.1"/>
    <property type="molecule type" value="Genomic_DNA"/>
</dbReference>
<sequence length="260" mass="27389">MLKRRGQERFSGTLRIDGGQDGTVTMREGLVIAAATAAAPGPEPLLLRSGRISEHDWTEAFAVGAPAGRLAAELVERELIGVAGLQILAQVAVVDAIFAMALCGVRTCTAERAGENDLAPLLPVDPGLEVERVVRETARRLTSAAQWRPLGLEIHARPQPVAVDPLAAASDVLARVNGRRTTRDIAFALGRGLFPVMNDLAQLVQDGHVTYPAAAEEPEQAASPAPGTGEPATTELPRRRRGASTLPGPREDQGGQDVDG</sequence>
<feature type="compositionally biased region" description="Low complexity" evidence="1">
    <location>
        <begin position="214"/>
        <end position="226"/>
    </location>
</feature>
<dbReference type="Proteomes" id="UP000669179">
    <property type="component" value="Unassembled WGS sequence"/>
</dbReference>
<evidence type="ECO:0000313" key="3">
    <source>
        <dbReference type="Proteomes" id="UP000669179"/>
    </source>
</evidence>
<keyword evidence="3" id="KW-1185">Reference proteome</keyword>
<evidence type="ECO:0000313" key="2">
    <source>
        <dbReference type="EMBL" id="MBO2450161.1"/>
    </source>
</evidence>
<dbReference type="AlphaFoldDB" id="A0A939PCL3"/>
<organism evidence="2 3">
    <name type="scientific">Actinomadura barringtoniae</name>
    <dbReference type="NCBI Taxonomy" id="1427535"/>
    <lineage>
        <taxon>Bacteria</taxon>
        <taxon>Bacillati</taxon>
        <taxon>Actinomycetota</taxon>
        <taxon>Actinomycetes</taxon>
        <taxon>Streptosporangiales</taxon>
        <taxon>Thermomonosporaceae</taxon>
        <taxon>Actinomadura</taxon>
    </lineage>
</organism>
<accession>A0A939PCL3</accession>